<keyword evidence="1 3" id="KW-0479">Metal-binding</keyword>
<dbReference type="CDD" id="cd16500">
    <property type="entry name" value="RING-HC_CARP"/>
    <property type="match status" value="1"/>
</dbReference>
<evidence type="ECO:0000256" key="3">
    <source>
        <dbReference type="PROSITE-ProRule" id="PRU00175"/>
    </source>
</evidence>
<name>A0ABY6LNS2_9ARAC</name>
<dbReference type="Proteomes" id="UP001235939">
    <property type="component" value="Chromosome 20"/>
</dbReference>
<proteinExistence type="predicted"/>
<keyword evidence="6" id="KW-1185">Reference proteome</keyword>
<evidence type="ECO:0000256" key="1">
    <source>
        <dbReference type="ARBA" id="ARBA00022771"/>
    </source>
</evidence>
<dbReference type="EMBL" id="CP092882">
    <property type="protein sequence ID" value="UYV81827.1"/>
    <property type="molecule type" value="Genomic_DNA"/>
</dbReference>
<evidence type="ECO:0000313" key="6">
    <source>
        <dbReference type="Proteomes" id="UP001235939"/>
    </source>
</evidence>
<dbReference type="PROSITE" id="PS50089">
    <property type="entry name" value="ZF_RING_2"/>
    <property type="match status" value="1"/>
</dbReference>
<dbReference type="InterPro" id="IPR036361">
    <property type="entry name" value="SAP_dom_sf"/>
</dbReference>
<dbReference type="SUPFAM" id="SSF68906">
    <property type="entry name" value="SAP domain"/>
    <property type="match status" value="1"/>
</dbReference>
<dbReference type="Gene3D" id="1.10.720.30">
    <property type="entry name" value="SAP domain"/>
    <property type="match status" value="1"/>
</dbReference>
<evidence type="ECO:0000256" key="2">
    <source>
        <dbReference type="ARBA" id="ARBA00022833"/>
    </source>
</evidence>
<dbReference type="InterPro" id="IPR001841">
    <property type="entry name" value="Znf_RING"/>
</dbReference>
<gene>
    <name evidence="5" type="ORF">LAZ67_20002631</name>
</gene>
<dbReference type="Gene3D" id="3.30.40.10">
    <property type="entry name" value="Zinc/RING finger domain, C3HC4 (zinc finger)"/>
    <property type="match status" value="1"/>
</dbReference>
<dbReference type="Gene3D" id="1.10.720.140">
    <property type="match status" value="1"/>
</dbReference>
<dbReference type="Pfam" id="PF22968">
    <property type="entry name" value="RNF34L-like_3rd"/>
    <property type="match status" value="1"/>
</dbReference>
<sequence length="254" mass="29176">MVEAKQLKNSWRSFPHFILGVILTFNVVIGFQKTCTDCHFDFCSACIMRFKGSERLQRCRRCRVFFSIPLDRQAVMNLRVRDLLWYLNFQTGSTTQWQADLAPKEIAATDMRNRHHVQLLLTWSTDSSLVQSGGGSAGLAAVTVDDLHSAEQISQLSVRQLKLILTRSYVDYRGCCEKSELRDRVLRLWEQHLQTQDVERIQDENLCKICMEAAIDSVLLECGHMVTCTKCGKHLAECPVCRQYVVRVVHTFQA</sequence>
<keyword evidence="2" id="KW-0862">Zinc</keyword>
<evidence type="ECO:0000313" key="5">
    <source>
        <dbReference type="EMBL" id="UYV81827.1"/>
    </source>
</evidence>
<reference evidence="5 6" key="1">
    <citation type="submission" date="2022-01" db="EMBL/GenBank/DDBJ databases">
        <title>A chromosomal length assembly of Cordylochernes scorpioides.</title>
        <authorList>
            <person name="Zeh D."/>
            <person name="Zeh J."/>
        </authorList>
    </citation>
    <scope>NUCLEOTIDE SEQUENCE [LARGE SCALE GENOMIC DNA]</scope>
    <source>
        <strain evidence="5">IN4F17</strain>
        <tissue evidence="5">Whole Body</tissue>
    </source>
</reference>
<dbReference type="Pfam" id="PF13920">
    <property type="entry name" value="zf-C3HC4_3"/>
    <property type="match status" value="1"/>
</dbReference>
<organism evidence="5 6">
    <name type="scientific">Cordylochernes scorpioides</name>
    <dbReference type="NCBI Taxonomy" id="51811"/>
    <lineage>
        <taxon>Eukaryota</taxon>
        <taxon>Metazoa</taxon>
        <taxon>Ecdysozoa</taxon>
        <taxon>Arthropoda</taxon>
        <taxon>Chelicerata</taxon>
        <taxon>Arachnida</taxon>
        <taxon>Pseudoscorpiones</taxon>
        <taxon>Cheliferoidea</taxon>
        <taxon>Chernetidae</taxon>
        <taxon>Cordylochernes</taxon>
    </lineage>
</organism>
<dbReference type="SMART" id="SM00184">
    <property type="entry name" value="RING"/>
    <property type="match status" value="1"/>
</dbReference>
<dbReference type="InterPro" id="IPR051728">
    <property type="entry name" value="RING-FYVE_E3_ubiquitin-ligase"/>
</dbReference>
<accession>A0ABY6LNS2</accession>
<dbReference type="InterPro" id="IPR013083">
    <property type="entry name" value="Znf_RING/FYVE/PHD"/>
</dbReference>
<protein>
    <submittedName>
        <fullName evidence="5">RNF34</fullName>
    </submittedName>
</protein>
<keyword evidence="1 3" id="KW-0863">Zinc-finger</keyword>
<evidence type="ECO:0000259" key="4">
    <source>
        <dbReference type="PROSITE" id="PS50089"/>
    </source>
</evidence>
<dbReference type="PANTHER" id="PTHR14879">
    <property type="entry name" value="CASPASE REGULATOR, RING FINGER DOMAIN-CONTAINING"/>
    <property type="match status" value="1"/>
</dbReference>
<dbReference type="SUPFAM" id="SSF57850">
    <property type="entry name" value="RING/U-box"/>
    <property type="match status" value="1"/>
</dbReference>
<feature type="domain" description="RING-type" evidence="4">
    <location>
        <begin position="207"/>
        <end position="242"/>
    </location>
</feature>
<dbReference type="PANTHER" id="PTHR14879:SF15">
    <property type="entry name" value="E3 UBIQUITIN-PROTEIN LIGASE RIFIFYLIN-LIKE PROTEIN"/>
    <property type="match status" value="1"/>
</dbReference>
<dbReference type="InterPro" id="IPR055111">
    <property type="entry name" value="RNF34_RFFL_HeH"/>
</dbReference>